<dbReference type="PANTHER" id="PTHR24408">
    <property type="entry name" value="ZINC FINGER PROTEIN"/>
    <property type="match status" value="1"/>
</dbReference>
<feature type="domain" description="C2H2-type" evidence="7">
    <location>
        <begin position="655"/>
        <end position="682"/>
    </location>
</feature>
<evidence type="ECO:0000256" key="3">
    <source>
        <dbReference type="ARBA" id="ARBA00022771"/>
    </source>
</evidence>
<feature type="compositionally biased region" description="Basic residues" evidence="6">
    <location>
        <begin position="349"/>
        <end position="367"/>
    </location>
</feature>
<accession>A0A9P0F699</accession>
<keyword evidence="4" id="KW-0862">Zinc</keyword>
<evidence type="ECO:0000256" key="5">
    <source>
        <dbReference type="PROSITE-ProRule" id="PRU00042"/>
    </source>
</evidence>
<feature type="region of interest" description="Disordered" evidence="6">
    <location>
        <begin position="349"/>
        <end position="400"/>
    </location>
</feature>
<dbReference type="PROSITE" id="PS00028">
    <property type="entry name" value="ZINC_FINGER_C2H2_1"/>
    <property type="match status" value="7"/>
</dbReference>
<feature type="domain" description="C2H2-type" evidence="7">
    <location>
        <begin position="321"/>
        <end position="344"/>
    </location>
</feature>
<keyword evidence="9" id="KW-1185">Reference proteome</keyword>
<dbReference type="Pfam" id="PF12874">
    <property type="entry name" value="zf-met"/>
    <property type="match status" value="1"/>
</dbReference>
<dbReference type="GO" id="GO:0005634">
    <property type="term" value="C:nucleus"/>
    <property type="evidence" value="ECO:0007669"/>
    <property type="project" value="TreeGrafter"/>
</dbReference>
<feature type="domain" description="C2H2-type" evidence="7">
    <location>
        <begin position="758"/>
        <end position="785"/>
    </location>
</feature>
<feature type="region of interest" description="Disordered" evidence="6">
    <location>
        <begin position="114"/>
        <end position="139"/>
    </location>
</feature>
<sequence>MIDFVSFEYVSIGSEFLHYLSVLESSRSRVFSLDLSTVRLKSCFVRIDVPQEYKSNLFSPENTFSLNKDPPNSGTHYVPYDPNVSEFIVPEIVNSYSLGVTNIFFPNEDSQKEVVAHPSEVPRQSTSSSDTEMTKKPSSTVALKGRKFFKCHKCEKKFRSHNGLRYHMDTHTGKTTCQVCGTVLSTRMALERHSRDVHEKCNEETTHMKFTSDPCNDVFKSRITLRKRVVSRSRMALRKRVVSRSRMALRNRAESLTGDTTCDWCKKILPTVSHLNLHVCSAQKQSQEETNKRTFICGRCKKVHNSRRALNRHLKFHAGLTTCKLCRKVFSSVCSLKQHLISVHRRISINGRRTIHKPSKKETKGRKAPSQDSQKETERRGASSQDNSSGPRRSIGVVPEELTISVMDGSQTLALPIPEEGPLKSIILVPAQISPPRLPAPFSIVKVQKQTPSAPPQEEHPCGKCCKNYGPRTAPLNSCSLGATSIFFPDEDSQKEVIAHPSEVPRQSNSSPSDFLITNKSSPTVSKKRRTRFNCVKCGKKYKSDYDLRRHMDMHTGKTTCPECGKVLSMVMHLKEHLRNVHKRSDEETTEKEFTRDRCKNVFKSRMSLRNRESSLIGETTCKLCEKIFPTVSHLKLHVCSVRKQSQRKTKERTFNCGRCKKVYKLRHALNVHMKSRTGKRTCELRRKRLARVRHFRRCLLSVHKQSQEAIVGRETHSSAPSDIHEESEKETEGGKAPSQDIRKETERSKASSQDSQFTCGVCKNTYKYEYNLKTHMRSHTGETTCKLCGKVLCRIDALKEHVRRVHQLFQ</sequence>
<feature type="compositionally biased region" description="Polar residues" evidence="6">
    <location>
        <begin position="382"/>
        <end position="391"/>
    </location>
</feature>
<evidence type="ECO:0000313" key="9">
    <source>
        <dbReference type="Proteomes" id="UP001152759"/>
    </source>
</evidence>
<dbReference type="InterPro" id="IPR013087">
    <property type="entry name" value="Znf_C2H2_type"/>
</dbReference>
<dbReference type="EMBL" id="OU963866">
    <property type="protein sequence ID" value="CAH0389749.1"/>
    <property type="molecule type" value="Genomic_DNA"/>
</dbReference>
<dbReference type="Pfam" id="PF13912">
    <property type="entry name" value="zf-C2H2_6"/>
    <property type="match status" value="1"/>
</dbReference>
<gene>
    <name evidence="8" type="ORF">BEMITA_LOCUS8544</name>
</gene>
<feature type="region of interest" description="Disordered" evidence="6">
    <location>
        <begin position="501"/>
        <end position="523"/>
    </location>
</feature>
<dbReference type="PANTHER" id="PTHR24408:SF58">
    <property type="entry name" value="TRANSCRIPTION FACTOR (TFIIIA), PUTATIVE (AFU_ORTHOLOGUE AFUA_1G05150)-RELATED"/>
    <property type="match status" value="1"/>
</dbReference>
<reference evidence="8" key="1">
    <citation type="submission" date="2021-12" db="EMBL/GenBank/DDBJ databases">
        <authorList>
            <person name="King R."/>
        </authorList>
    </citation>
    <scope>NUCLEOTIDE SEQUENCE</scope>
</reference>
<feature type="compositionally biased region" description="Basic and acidic residues" evidence="6">
    <location>
        <begin position="741"/>
        <end position="750"/>
    </location>
</feature>
<dbReference type="Pfam" id="PF00096">
    <property type="entry name" value="zf-C2H2"/>
    <property type="match status" value="2"/>
</dbReference>
<dbReference type="AlphaFoldDB" id="A0A9P0F699"/>
<feature type="region of interest" description="Disordered" evidence="6">
    <location>
        <begin position="710"/>
        <end position="751"/>
    </location>
</feature>
<evidence type="ECO:0000256" key="6">
    <source>
        <dbReference type="SAM" id="MobiDB-lite"/>
    </source>
</evidence>
<keyword evidence="2" id="KW-0677">Repeat</keyword>
<evidence type="ECO:0000256" key="1">
    <source>
        <dbReference type="ARBA" id="ARBA00022723"/>
    </source>
</evidence>
<feature type="domain" description="C2H2-type" evidence="7">
    <location>
        <begin position="784"/>
        <end position="811"/>
    </location>
</feature>
<organism evidence="8 9">
    <name type="scientific">Bemisia tabaci</name>
    <name type="common">Sweetpotato whitefly</name>
    <name type="synonym">Aleurodes tabaci</name>
    <dbReference type="NCBI Taxonomy" id="7038"/>
    <lineage>
        <taxon>Eukaryota</taxon>
        <taxon>Metazoa</taxon>
        <taxon>Ecdysozoa</taxon>
        <taxon>Arthropoda</taxon>
        <taxon>Hexapoda</taxon>
        <taxon>Insecta</taxon>
        <taxon>Pterygota</taxon>
        <taxon>Neoptera</taxon>
        <taxon>Paraneoptera</taxon>
        <taxon>Hemiptera</taxon>
        <taxon>Sternorrhyncha</taxon>
        <taxon>Aleyrodoidea</taxon>
        <taxon>Aleyrodidae</taxon>
        <taxon>Aleyrodinae</taxon>
        <taxon>Bemisia</taxon>
    </lineage>
</organism>
<evidence type="ECO:0000256" key="4">
    <source>
        <dbReference type="ARBA" id="ARBA00022833"/>
    </source>
</evidence>
<dbReference type="InterPro" id="IPR036236">
    <property type="entry name" value="Znf_C2H2_sf"/>
</dbReference>
<feature type="domain" description="C2H2-type" evidence="7">
    <location>
        <begin position="559"/>
        <end position="587"/>
    </location>
</feature>
<evidence type="ECO:0000313" key="8">
    <source>
        <dbReference type="EMBL" id="CAH0389749.1"/>
    </source>
</evidence>
<dbReference type="GO" id="GO:0043565">
    <property type="term" value="F:sequence-specific DNA binding"/>
    <property type="evidence" value="ECO:0007669"/>
    <property type="project" value="TreeGrafter"/>
</dbReference>
<dbReference type="PROSITE" id="PS50157">
    <property type="entry name" value="ZINC_FINGER_C2H2_2"/>
    <property type="match status" value="9"/>
</dbReference>
<name>A0A9P0F699_BEMTA</name>
<evidence type="ECO:0000256" key="2">
    <source>
        <dbReference type="ARBA" id="ARBA00022737"/>
    </source>
</evidence>
<feature type="domain" description="C2H2-type" evidence="7">
    <location>
        <begin position="295"/>
        <end position="322"/>
    </location>
</feature>
<dbReference type="GO" id="GO:0008270">
    <property type="term" value="F:zinc ion binding"/>
    <property type="evidence" value="ECO:0007669"/>
    <property type="project" value="UniProtKB-KW"/>
</dbReference>
<feature type="domain" description="C2H2-type" evidence="7">
    <location>
        <begin position="533"/>
        <end position="560"/>
    </location>
</feature>
<keyword evidence="3 5" id="KW-0863">Zinc-finger</keyword>
<protein>
    <recommendedName>
        <fullName evidence="7">C2H2-type domain-containing protein</fullName>
    </recommendedName>
</protein>
<keyword evidence="1" id="KW-0479">Metal-binding</keyword>
<dbReference type="GO" id="GO:0000981">
    <property type="term" value="F:DNA-binding transcription factor activity, RNA polymerase II-specific"/>
    <property type="evidence" value="ECO:0007669"/>
    <property type="project" value="TreeGrafter"/>
</dbReference>
<feature type="compositionally biased region" description="Polar residues" evidence="6">
    <location>
        <begin position="122"/>
        <end position="139"/>
    </location>
</feature>
<dbReference type="SMART" id="SM00355">
    <property type="entry name" value="ZnF_C2H2"/>
    <property type="match status" value="11"/>
</dbReference>
<feature type="compositionally biased region" description="Basic and acidic residues" evidence="6">
    <location>
        <begin position="712"/>
        <end position="734"/>
    </location>
</feature>
<proteinExistence type="predicted"/>
<evidence type="ECO:0000259" key="7">
    <source>
        <dbReference type="PROSITE" id="PS50157"/>
    </source>
</evidence>
<dbReference type="Proteomes" id="UP001152759">
    <property type="component" value="Chromosome 5"/>
</dbReference>
<dbReference type="SUPFAM" id="SSF57667">
    <property type="entry name" value="beta-beta-alpha zinc fingers"/>
    <property type="match status" value="5"/>
</dbReference>
<feature type="domain" description="C2H2-type" evidence="7">
    <location>
        <begin position="175"/>
        <end position="203"/>
    </location>
</feature>
<feature type="domain" description="C2H2-type" evidence="7">
    <location>
        <begin position="149"/>
        <end position="176"/>
    </location>
</feature>
<feature type="compositionally biased region" description="Polar residues" evidence="6">
    <location>
        <begin position="505"/>
        <end position="523"/>
    </location>
</feature>
<dbReference type="Gene3D" id="3.30.160.60">
    <property type="entry name" value="Classic Zinc Finger"/>
    <property type="match status" value="6"/>
</dbReference>